<keyword evidence="1" id="KW-0378">Hydrolase</keyword>
<organism evidence="1 2">
    <name type="scientific">Isobaculum melis</name>
    <dbReference type="NCBI Taxonomy" id="142588"/>
    <lineage>
        <taxon>Bacteria</taxon>
        <taxon>Bacillati</taxon>
        <taxon>Bacillota</taxon>
        <taxon>Bacilli</taxon>
        <taxon>Lactobacillales</taxon>
        <taxon>Carnobacteriaceae</taxon>
        <taxon>Isobaculum</taxon>
    </lineage>
</organism>
<sequence length="113" mass="13236">MTNFPNLYVKKGDLYVFLSVFKTKYAISYLQSEEDKKILKEGKVDFYSFSYDSTICTTIDKNAEKSGKGNLQLGVVNPHLEYTEWGWSKDGLGLRYYLNERYGRYEMPNLKNE</sequence>
<gene>
    <name evidence="1" type="ORF">SAMN04488559_10187</name>
</gene>
<dbReference type="GO" id="GO:0005975">
    <property type="term" value="P:carbohydrate metabolic process"/>
    <property type="evidence" value="ECO:0007669"/>
    <property type="project" value="InterPro"/>
</dbReference>
<keyword evidence="2" id="KW-1185">Reference proteome</keyword>
<evidence type="ECO:0000313" key="1">
    <source>
        <dbReference type="EMBL" id="SER50740.1"/>
    </source>
</evidence>
<protein>
    <submittedName>
        <fullName evidence="1">Glycosyl hydrolase family 1</fullName>
    </submittedName>
</protein>
<dbReference type="SUPFAM" id="SSF51445">
    <property type="entry name" value="(Trans)glycosidases"/>
    <property type="match status" value="1"/>
</dbReference>
<dbReference type="RefSeq" id="WP_092649246.1">
    <property type="nucleotide sequence ID" value="NZ_FOHA01000001.1"/>
</dbReference>
<dbReference type="Proteomes" id="UP000198948">
    <property type="component" value="Unassembled WGS sequence"/>
</dbReference>
<dbReference type="InterPro" id="IPR001360">
    <property type="entry name" value="Glyco_hydro_1"/>
</dbReference>
<proteinExistence type="predicted"/>
<dbReference type="InterPro" id="IPR017853">
    <property type="entry name" value="GH"/>
</dbReference>
<name>A0A1H9PRL0_9LACT</name>
<accession>A0A1H9PRL0</accession>
<reference evidence="1 2" key="1">
    <citation type="submission" date="2016-10" db="EMBL/GenBank/DDBJ databases">
        <authorList>
            <person name="de Groot N.N."/>
        </authorList>
    </citation>
    <scope>NUCLEOTIDE SEQUENCE [LARGE SCALE GENOMIC DNA]</scope>
    <source>
        <strain evidence="1 2">DSM 13760</strain>
    </source>
</reference>
<dbReference type="EMBL" id="FOHA01000001">
    <property type="protein sequence ID" value="SER50740.1"/>
    <property type="molecule type" value="Genomic_DNA"/>
</dbReference>
<dbReference type="Pfam" id="PF00232">
    <property type="entry name" value="Glyco_hydro_1"/>
    <property type="match status" value="1"/>
</dbReference>
<evidence type="ECO:0000313" key="2">
    <source>
        <dbReference type="Proteomes" id="UP000198948"/>
    </source>
</evidence>
<dbReference type="Gene3D" id="3.20.20.80">
    <property type="entry name" value="Glycosidases"/>
    <property type="match status" value="1"/>
</dbReference>
<dbReference type="AlphaFoldDB" id="A0A1H9PRL0"/>
<dbReference type="GO" id="GO:0004553">
    <property type="term" value="F:hydrolase activity, hydrolyzing O-glycosyl compounds"/>
    <property type="evidence" value="ECO:0007669"/>
    <property type="project" value="InterPro"/>
</dbReference>
<dbReference type="OrthoDB" id="2234302at2"/>
<dbReference type="STRING" id="142588.SAMN04488559_10187"/>